<gene>
    <name evidence="2" type="ORF">DWY99_02900</name>
</gene>
<evidence type="ECO:0000256" key="1">
    <source>
        <dbReference type="SAM" id="MobiDB-lite"/>
    </source>
</evidence>
<evidence type="ECO:0000313" key="3">
    <source>
        <dbReference type="Proteomes" id="UP000284751"/>
    </source>
</evidence>
<protein>
    <submittedName>
        <fullName evidence="2">Uncharacterized protein</fullName>
    </submittedName>
</protein>
<name>A0A412B061_9FIRM</name>
<comment type="caution">
    <text evidence="2">The sequence shown here is derived from an EMBL/GenBank/DDBJ whole genome shotgun (WGS) entry which is preliminary data.</text>
</comment>
<feature type="compositionally biased region" description="Low complexity" evidence="1">
    <location>
        <begin position="59"/>
        <end position="79"/>
    </location>
</feature>
<dbReference type="EMBL" id="QRTC01000006">
    <property type="protein sequence ID" value="RGQ43362.1"/>
    <property type="molecule type" value="Genomic_DNA"/>
</dbReference>
<feature type="compositionally biased region" description="Low complexity" evidence="1">
    <location>
        <begin position="32"/>
        <end position="41"/>
    </location>
</feature>
<dbReference type="AlphaFoldDB" id="A0A412B061"/>
<feature type="compositionally biased region" description="Polar residues" evidence="1">
    <location>
        <begin position="90"/>
        <end position="100"/>
    </location>
</feature>
<accession>A0A412B061</accession>
<sequence length="238" mass="25370">MEKEVSFGQVSSSENSKLNENKAAEKKDDSSKAGASKAESSQTENTSKPDSSSKETDNAGDSSTSGGSAGVESGSAASGSGRGGDGGSAHTPQSSASSHSHVWKDHIATKQVWVPNMVTVDDYETQTISGAQFYTFSGYNELGQPTYTSDGPTYWFENGFTMDDLKEIIVEGLGTQMKQAAIMAFIMATTLTAQKQRISKLALIRRIMAATRQRLMWIISIVTAAPEGNGRLYIASKL</sequence>
<organism evidence="2 3">
    <name type="scientific">[Clostridium] leptum</name>
    <dbReference type="NCBI Taxonomy" id="1535"/>
    <lineage>
        <taxon>Bacteria</taxon>
        <taxon>Bacillati</taxon>
        <taxon>Bacillota</taxon>
        <taxon>Clostridia</taxon>
        <taxon>Eubacteriales</taxon>
        <taxon>Oscillospiraceae</taxon>
        <taxon>Oscillospiraceae incertae sedis</taxon>
    </lineage>
</organism>
<proteinExistence type="predicted"/>
<feature type="region of interest" description="Disordered" evidence="1">
    <location>
        <begin position="1"/>
        <end position="102"/>
    </location>
</feature>
<evidence type="ECO:0000313" key="2">
    <source>
        <dbReference type="EMBL" id="RGQ43362.1"/>
    </source>
</evidence>
<dbReference type="Proteomes" id="UP000284751">
    <property type="component" value="Unassembled WGS sequence"/>
</dbReference>
<feature type="compositionally biased region" description="Basic and acidic residues" evidence="1">
    <location>
        <begin position="17"/>
        <end position="31"/>
    </location>
</feature>
<reference evidence="2 3" key="1">
    <citation type="submission" date="2018-08" db="EMBL/GenBank/DDBJ databases">
        <title>A genome reference for cultivated species of the human gut microbiota.</title>
        <authorList>
            <person name="Zou Y."/>
            <person name="Xue W."/>
            <person name="Luo G."/>
        </authorList>
    </citation>
    <scope>NUCLEOTIDE SEQUENCE [LARGE SCALE GENOMIC DNA]</scope>
    <source>
        <strain evidence="2 3">AF28-26</strain>
    </source>
</reference>